<evidence type="ECO:0008006" key="5">
    <source>
        <dbReference type="Google" id="ProtNLM"/>
    </source>
</evidence>
<evidence type="ECO:0000256" key="1">
    <source>
        <dbReference type="SAM" id="Coils"/>
    </source>
</evidence>
<proteinExistence type="predicted"/>
<protein>
    <recommendedName>
        <fullName evidence="5">ATR-interacting protein</fullName>
    </recommendedName>
</protein>
<name>A0AAV5A2D8_9AGAM</name>
<feature type="region of interest" description="Disordered" evidence="2">
    <location>
        <begin position="224"/>
        <end position="293"/>
    </location>
</feature>
<dbReference type="Proteomes" id="UP001050691">
    <property type="component" value="Unassembled WGS sequence"/>
</dbReference>
<feature type="coiled-coil region" evidence="1">
    <location>
        <begin position="125"/>
        <end position="212"/>
    </location>
</feature>
<gene>
    <name evidence="3" type="ORF">Clacol_000243</name>
</gene>
<comment type="caution">
    <text evidence="3">The sequence shown here is derived from an EMBL/GenBank/DDBJ whole genome shotgun (WGS) entry which is preliminary data.</text>
</comment>
<feature type="compositionally biased region" description="Basic and acidic residues" evidence="2">
    <location>
        <begin position="269"/>
        <end position="280"/>
    </location>
</feature>
<sequence length="769" mass="85579">MDDSDEYFNDAFELDEQALASIEEVETRFIASTQAQVVTTPPSYNGSQEATSHPNHINLRRNKMPMVSQSIDPYEDDAFNLNVRVGPDGGYVIAVEGHDHEVRSSTWQPIQARDHNSVSKPSRDRKDLGVELNAVQAQLAKLRESNDLMRQSLREAQEAQLVKTGEIAMLRDTVEKQKKEHADAISKAKLERIAFEKTKAELQAKVKEETERMATNFAFRLRELETSTRKPGKGSVNGSVRIPHNTHTQYNGTQTPLRTSKPFNTSLVKENDGNSSDHEVASSSPSRAPSDRYRKLNKKNQFKGFENAFTQSAPVITSPIKKSNDPNPFLSSATRGRTLEQDAAIQNDDPMLVDGQDNVFELPVQEVVINEAPPSNIPSKEDKLDPMEEFQRILLSHLAPHCDDLTLHTLFSVTFPSGTPSNLVKLYASACNILLETCSVSKSGYSLPLQNWENGVKKIVGVFVIIGNILYRAKTLNHLFVLLDLLLQIVLIIPSMSTHFLRSPINPLSDDLVDFNPQSFMLLFRDIIQTQLVPSPDTQPFGKRHPTHSLKYNLTITILNLLGCFYWQGAEGDLEMGFSPIFKSGALYTLLLATQGQGVIKRTLQLLILWASDERMIGFFLSPQQGKTSATDNPSEGLLAIVNQLSVSLTDIIDPGSSVGGKAGSCFKLGNSQFVWSIRAIVISLMKSTGISRKFNGVVHMFIVTFGRLSWAETPEWLTPEGRALCETISELSMDLIEMIVPGPECDSLWSVWHESESMEDQGFSAIQD</sequence>
<evidence type="ECO:0000313" key="4">
    <source>
        <dbReference type="Proteomes" id="UP001050691"/>
    </source>
</evidence>
<dbReference type="AlphaFoldDB" id="A0AAV5A2D8"/>
<evidence type="ECO:0000313" key="3">
    <source>
        <dbReference type="EMBL" id="GJJ06055.1"/>
    </source>
</evidence>
<organism evidence="3 4">
    <name type="scientific">Clathrus columnatus</name>
    <dbReference type="NCBI Taxonomy" id="1419009"/>
    <lineage>
        <taxon>Eukaryota</taxon>
        <taxon>Fungi</taxon>
        <taxon>Dikarya</taxon>
        <taxon>Basidiomycota</taxon>
        <taxon>Agaricomycotina</taxon>
        <taxon>Agaricomycetes</taxon>
        <taxon>Phallomycetidae</taxon>
        <taxon>Phallales</taxon>
        <taxon>Clathraceae</taxon>
        <taxon>Clathrus</taxon>
    </lineage>
</organism>
<feature type="compositionally biased region" description="Polar residues" evidence="2">
    <location>
        <begin position="245"/>
        <end position="268"/>
    </location>
</feature>
<reference evidence="3" key="1">
    <citation type="submission" date="2021-10" db="EMBL/GenBank/DDBJ databases">
        <title>De novo Genome Assembly of Clathrus columnatus (Basidiomycota, Fungi) Using Illumina and Nanopore Sequence Data.</title>
        <authorList>
            <person name="Ogiso-Tanaka E."/>
            <person name="Itagaki H."/>
            <person name="Hosoya T."/>
            <person name="Hosaka K."/>
        </authorList>
    </citation>
    <scope>NUCLEOTIDE SEQUENCE</scope>
    <source>
        <strain evidence="3">MO-923</strain>
    </source>
</reference>
<keyword evidence="4" id="KW-1185">Reference proteome</keyword>
<evidence type="ECO:0000256" key="2">
    <source>
        <dbReference type="SAM" id="MobiDB-lite"/>
    </source>
</evidence>
<keyword evidence="1" id="KW-0175">Coiled coil</keyword>
<dbReference type="EMBL" id="BPWL01000001">
    <property type="protein sequence ID" value="GJJ06055.1"/>
    <property type="molecule type" value="Genomic_DNA"/>
</dbReference>
<accession>A0AAV5A2D8</accession>